<keyword evidence="1" id="KW-0472">Membrane</keyword>
<comment type="caution">
    <text evidence="3">The sequence shown here is derived from an EMBL/GenBank/DDBJ whole genome shotgun (WGS) entry which is preliminary data.</text>
</comment>
<keyword evidence="4" id="KW-1185">Reference proteome</keyword>
<evidence type="ECO:0000313" key="4">
    <source>
        <dbReference type="Proteomes" id="UP001168877"/>
    </source>
</evidence>
<feature type="transmembrane region" description="Helical" evidence="1">
    <location>
        <begin position="34"/>
        <end position="54"/>
    </location>
</feature>
<evidence type="ECO:0000313" key="3">
    <source>
        <dbReference type="EMBL" id="KAK0575941.1"/>
    </source>
</evidence>
<evidence type="ECO:0000256" key="1">
    <source>
        <dbReference type="SAM" id="Phobius"/>
    </source>
</evidence>
<keyword evidence="1" id="KW-0812">Transmembrane</keyword>
<keyword evidence="1" id="KW-1133">Transmembrane helix</keyword>
<reference evidence="3" key="2">
    <citation type="submission" date="2023-06" db="EMBL/GenBank/DDBJ databases">
        <authorList>
            <person name="Swenson N.G."/>
            <person name="Wegrzyn J.L."/>
            <person name="Mcevoy S.L."/>
        </authorList>
    </citation>
    <scope>NUCLEOTIDE SEQUENCE</scope>
    <source>
        <strain evidence="3">NS2018</strain>
        <tissue evidence="3">Leaf</tissue>
    </source>
</reference>
<protein>
    <submittedName>
        <fullName evidence="3">Uncharacterized protein</fullName>
    </submittedName>
</protein>
<keyword evidence="2" id="KW-0732">Signal</keyword>
<gene>
    <name evidence="3" type="ORF">LWI29_009420</name>
</gene>
<proteinExistence type="predicted"/>
<feature type="chain" id="PRO_5041355394" evidence="2">
    <location>
        <begin position="19"/>
        <end position="122"/>
    </location>
</feature>
<dbReference type="EMBL" id="JAUESC010000386">
    <property type="protein sequence ID" value="KAK0575941.1"/>
    <property type="molecule type" value="Genomic_DNA"/>
</dbReference>
<dbReference type="AlphaFoldDB" id="A0AA39RKB9"/>
<accession>A0AA39RKB9</accession>
<evidence type="ECO:0000256" key="2">
    <source>
        <dbReference type="SAM" id="SignalP"/>
    </source>
</evidence>
<sequence length="122" mass="12997">MGMMVNSLVLVLVVALLAIGPLTRVMGGMKNVWGVANFLLAGGLIGVAVIMKKAEKWWSIAPADSIFPLGIMSSTWVVYFVLGLSLAATYSIPFDMATIYCSIDGGGQGNVIIINMYLIPKK</sequence>
<feature type="transmembrane region" description="Helical" evidence="1">
    <location>
        <begin position="66"/>
        <end position="91"/>
    </location>
</feature>
<organism evidence="3 4">
    <name type="scientific">Acer saccharum</name>
    <name type="common">Sugar maple</name>
    <dbReference type="NCBI Taxonomy" id="4024"/>
    <lineage>
        <taxon>Eukaryota</taxon>
        <taxon>Viridiplantae</taxon>
        <taxon>Streptophyta</taxon>
        <taxon>Embryophyta</taxon>
        <taxon>Tracheophyta</taxon>
        <taxon>Spermatophyta</taxon>
        <taxon>Magnoliopsida</taxon>
        <taxon>eudicotyledons</taxon>
        <taxon>Gunneridae</taxon>
        <taxon>Pentapetalae</taxon>
        <taxon>rosids</taxon>
        <taxon>malvids</taxon>
        <taxon>Sapindales</taxon>
        <taxon>Sapindaceae</taxon>
        <taxon>Hippocastanoideae</taxon>
        <taxon>Acereae</taxon>
        <taxon>Acer</taxon>
    </lineage>
</organism>
<name>A0AA39RKB9_ACESA</name>
<dbReference type="Proteomes" id="UP001168877">
    <property type="component" value="Unassembled WGS sequence"/>
</dbReference>
<reference evidence="3" key="1">
    <citation type="journal article" date="2022" name="Plant J.">
        <title>Strategies of tolerance reflected in two North American maple genomes.</title>
        <authorList>
            <person name="McEvoy S.L."/>
            <person name="Sezen U.U."/>
            <person name="Trouern-Trend A."/>
            <person name="McMahon S.M."/>
            <person name="Schaberg P.G."/>
            <person name="Yang J."/>
            <person name="Wegrzyn J.L."/>
            <person name="Swenson N.G."/>
        </authorList>
    </citation>
    <scope>NUCLEOTIDE SEQUENCE</scope>
    <source>
        <strain evidence="3">NS2018</strain>
    </source>
</reference>
<feature type="signal peptide" evidence="2">
    <location>
        <begin position="1"/>
        <end position="18"/>
    </location>
</feature>